<accession>A0A8S5Q3M8</accession>
<name>A0A8S5Q3M8_9CAUD</name>
<feature type="transmembrane region" description="Helical" evidence="1">
    <location>
        <begin position="14"/>
        <end position="31"/>
    </location>
</feature>
<sequence length="32" mass="3680">MLIATAKANTQTKITPIITIFLLLYLIKKIYQ</sequence>
<protein>
    <submittedName>
        <fullName evidence="2">Uncharacterized protein</fullName>
    </submittedName>
</protein>
<reference evidence="2" key="1">
    <citation type="journal article" date="2021" name="Proc. Natl. Acad. Sci. U.S.A.">
        <title>A Catalog of Tens of Thousands of Viruses from Human Metagenomes Reveals Hidden Associations with Chronic Diseases.</title>
        <authorList>
            <person name="Tisza M.J."/>
            <person name="Buck C.B."/>
        </authorList>
    </citation>
    <scope>NUCLEOTIDE SEQUENCE</scope>
    <source>
        <strain evidence="2">CtLqe90</strain>
    </source>
</reference>
<keyword evidence="1" id="KW-0812">Transmembrane</keyword>
<dbReference type="EMBL" id="BK015564">
    <property type="protein sequence ID" value="DAE13140.1"/>
    <property type="molecule type" value="Genomic_DNA"/>
</dbReference>
<proteinExistence type="predicted"/>
<keyword evidence="1" id="KW-0472">Membrane</keyword>
<organism evidence="2">
    <name type="scientific">Siphoviridae sp. ctLqe90</name>
    <dbReference type="NCBI Taxonomy" id="2825456"/>
    <lineage>
        <taxon>Viruses</taxon>
        <taxon>Duplodnaviria</taxon>
        <taxon>Heunggongvirae</taxon>
        <taxon>Uroviricota</taxon>
        <taxon>Caudoviricetes</taxon>
    </lineage>
</organism>
<keyword evidence="1" id="KW-1133">Transmembrane helix</keyword>
<evidence type="ECO:0000256" key="1">
    <source>
        <dbReference type="SAM" id="Phobius"/>
    </source>
</evidence>
<evidence type="ECO:0000313" key="2">
    <source>
        <dbReference type="EMBL" id="DAE13140.1"/>
    </source>
</evidence>